<dbReference type="RefSeq" id="WP_281000430.1">
    <property type="nucleotide sequence ID" value="NZ_CP069362.1"/>
</dbReference>
<organism evidence="1 2">
    <name type="scientific">Marinitoga aeolica</name>
    <dbReference type="NCBI Taxonomy" id="2809031"/>
    <lineage>
        <taxon>Bacteria</taxon>
        <taxon>Thermotogati</taxon>
        <taxon>Thermotogota</taxon>
        <taxon>Thermotogae</taxon>
        <taxon>Petrotogales</taxon>
        <taxon>Petrotogaceae</taxon>
        <taxon>Marinitoga</taxon>
    </lineage>
</organism>
<evidence type="ECO:0000313" key="1">
    <source>
        <dbReference type="EMBL" id="WGS65732.1"/>
    </source>
</evidence>
<sequence>MYLIDIPYISKFIFVQKDKNFNTLKEIPISNISKEDLKNSRYYKIKTFNDFEIPLPIINNKIIKIKDKLVCTNKLIKEIPRLKYFYISSSLKGKEENIFYLGTNNTIFINFSFDGIYDFNTYYNVFSIFKNEQNIILLSYFNIYKFTKNVLDGYIYFRFNSLHLTPGIYYIDFYINGVRYFSKDIEFKKLLYNIK</sequence>
<protein>
    <submittedName>
        <fullName evidence="1">Uncharacterized protein</fullName>
    </submittedName>
</protein>
<gene>
    <name evidence="1" type="ORF">JRV97_04040</name>
</gene>
<proteinExistence type="predicted"/>
<evidence type="ECO:0000313" key="2">
    <source>
        <dbReference type="Proteomes" id="UP001232493"/>
    </source>
</evidence>
<reference evidence="1 2" key="1">
    <citation type="submission" date="2021-02" db="EMBL/GenBank/DDBJ databases">
        <title>Characterization of Marinitoga sp. nov. str. BP5-C20A.</title>
        <authorList>
            <person name="Erauso G."/>
            <person name="Postec A."/>
        </authorList>
    </citation>
    <scope>NUCLEOTIDE SEQUENCE [LARGE SCALE GENOMIC DNA]</scope>
    <source>
        <strain evidence="1 2">BP5-C20A</strain>
    </source>
</reference>
<dbReference type="EMBL" id="CP069362">
    <property type="protein sequence ID" value="WGS65732.1"/>
    <property type="molecule type" value="Genomic_DNA"/>
</dbReference>
<dbReference type="Proteomes" id="UP001232493">
    <property type="component" value="Chromosome"/>
</dbReference>
<accession>A0ABY8PSZ4</accession>
<keyword evidence="2" id="KW-1185">Reference proteome</keyword>
<name>A0ABY8PSZ4_9BACT</name>